<dbReference type="Proteomes" id="UP001318682">
    <property type="component" value="Chromosome"/>
</dbReference>
<reference evidence="1 2" key="1">
    <citation type="submission" date="2015-07" db="EMBL/GenBank/DDBJ databases">
        <authorList>
            <person name="Voget S."/>
            <person name="Dogs M."/>
            <person name="Brinkhoff T.H."/>
            <person name="Daniel R."/>
        </authorList>
    </citation>
    <scope>NUCLEOTIDE SEQUENCE [LARGE SCALE GENOMIC DNA]</scope>
    <source>
        <strain evidence="1 2">B14</strain>
    </source>
</reference>
<dbReference type="RefSeq" id="WP_222869468.1">
    <property type="nucleotide sequence ID" value="NZ_CP143423.1"/>
</dbReference>
<keyword evidence="2" id="KW-1185">Reference proteome</keyword>
<dbReference type="EMBL" id="CP143423">
    <property type="protein sequence ID" value="WVX49347.1"/>
    <property type="molecule type" value="Genomic_DNA"/>
</dbReference>
<sequence length="1028" mass="117103">MHIFTATSTGPDLRKVWRAGDNGPEQDERSEGFRYAKDFIYERHDVATLDGVCDLLNRLSDVPTASLVLGEPLIERGGRTGLDFADNATSLCVVDLDSLEYDGTAEEAVRFAFPFLRSRRFVYAFSPSPGFKPGHRLRVAFEVEPLDLTEQQIHAEHWNADLSQRIGTDRKLIDYGIYKPGGFVFTARPELRGLDDPHPVRAHLVEGIAGPVDVLKLPDMIEVDVAPAVLLGQMPTLRWDASSRHDSVLKFMVAYRTAFPESVFTECWAALSGEYERLGVRAADRHDFDERYIKARYHKIRGARRRRKAFPTTRREVPLAQATQRLSDEIKTFVAANEPGVKVIEAEAGLGKTYWALHWLGVETRYAEHTNGIFFTDLYVPNHNLSAQIEADARSHGMTAYTELGRSQDLHGRPVCTKHEAISKVQGIVKETRKAFCGNEVAQCSDRPGCLWWELHNKSLTHDLRIRTHAHLPLQIAKEHGHSRVPNFVVIDENFLGALIKDGYVEIKDLCDVMRHDMGEWLLRLAQVFKDGLTIERLEGAGFTVEVCKELIKAETELAPEVEITPDMSASEALNAATDYDGQWYKYVSFWRRLRDALEAGSLNRLRVTPNKKGVYLNWRQKIAGIPWDKETNRPRVPVLILSATIKRSMVEAVLPVDEWVSIEVEKHPDAKVTQVPINTSKKSLLYGTGDRVEEWDETDKKDKARAEQFRADVARISEGRYLFSYKALIDENMMLAGWFNALEGLNDWAGGKIDIVGRPLPAPQDVEDMARAIHQDGDPIVPVAQWYPKRPIAMVGGAGMAWCERHTDPRVEDLRWVVCEGAMMQAAARARHVRQGCEIRLFTNMVLPVKVDEVQRFDDLLPDELEYARAPVRVATPKMAQMLFRKFEEMSPNGIKQGLGDLFGWAMERRAEFIEVRMRGDNHWRRVWIGEGGWRYLCDRLEVVDWREPVRRKDDNAARFDAMQDASRHMQEVRELREAFEREPWLDEDGTVFAGMVTTAEGWEIDADALTAETQPAVWPWHGAQYR</sequence>
<gene>
    <name evidence="1" type="ORF">ROLI_024390</name>
</gene>
<protein>
    <submittedName>
        <fullName evidence="1">Uncharacterized protein</fullName>
    </submittedName>
</protein>
<evidence type="ECO:0000313" key="1">
    <source>
        <dbReference type="EMBL" id="WVX49347.1"/>
    </source>
</evidence>
<accession>A0ABZ2BW10</accession>
<reference evidence="2" key="2">
    <citation type="submission" date="2024-01" db="EMBL/GenBank/DDBJ databases">
        <title>Roseobacter fucihabitans sp. nov., isolated from the brown alga Fucus spiralis.</title>
        <authorList>
            <person name="Hahnke S."/>
            <person name="Berger M."/>
            <person name="Schlingloff A."/>
            <person name="Athale I."/>
            <person name="Neumann-Schaal M."/>
            <person name="Adenaya A."/>
            <person name="Poehlein A."/>
            <person name="Daniel R."/>
            <person name="Pertersen J."/>
            <person name="Brinkhoff T."/>
        </authorList>
    </citation>
    <scope>NUCLEOTIDE SEQUENCE [LARGE SCALE GENOMIC DNA]</scope>
    <source>
        <strain evidence="2">B14</strain>
    </source>
</reference>
<organism evidence="1 2">
    <name type="scientific">Roseobacter fucihabitans</name>
    <dbReference type="NCBI Taxonomy" id="1537242"/>
    <lineage>
        <taxon>Bacteria</taxon>
        <taxon>Pseudomonadati</taxon>
        <taxon>Pseudomonadota</taxon>
        <taxon>Alphaproteobacteria</taxon>
        <taxon>Rhodobacterales</taxon>
        <taxon>Roseobacteraceae</taxon>
        <taxon>Roseobacter</taxon>
    </lineage>
</organism>
<evidence type="ECO:0000313" key="2">
    <source>
        <dbReference type="Proteomes" id="UP001318682"/>
    </source>
</evidence>
<proteinExistence type="predicted"/>
<name>A0ABZ2BW10_9RHOB</name>